<sequence>MRRFAMPAALVFAGALALSGCAAGDGGDTAAPAADSCTTVATEVRDVSNGVQNTLAAPASVDELQTYLEDAKSRVDAAAEDAGDDDDLTSAVEDFKATLEGVSEYASGLTEGPSEDDPEATVVEQDPEAMAEQQTAVQEASSEVSSVCAGDEK</sequence>
<dbReference type="EMBL" id="JBHSJC010000001">
    <property type="protein sequence ID" value="MFC4828504.1"/>
    <property type="molecule type" value="Genomic_DNA"/>
</dbReference>
<reference evidence="4" key="1">
    <citation type="journal article" date="2019" name="Int. J. Syst. Evol. Microbiol.">
        <title>The Global Catalogue of Microorganisms (GCM) 10K type strain sequencing project: providing services to taxonomists for standard genome sequencing and annotation.</title>
        <authorList>
            <consortium name="The Broad Institute Genomics Platform"/>
            <consortium name="The Broad Institute Genome Sequencing Center for Infectious Disease"/>
            <person name="Wu L."/>
            <person name="Ma J."/>
        </authorList>
    </citation>
    <scope>NUCLEOTIDE SEQUENCE [LARGE SCALE GENOMIC DNA]</scope>
    <source>
        <strain evidence="4">CGMCC 1.12192</strain>
    </source>
</reference>
<feature type="compositionally biased region" description="Low complexity" evidence="1">
    <location>
        <begin position="136"/>
        <end position="147"/>
    </location>
</feature>
<proteinExistence type="predicted"/>
<evidence type="ECO:0000256" key="1">
    <source>
        <dbReference type="SAM" id="MobiDB-lite"/>
    </source>
</evidence>
<feature type="chain" id="PRO_5045102490" description="Secreted protein" evidence="2">
    <location>
        <begin position="23"/>
        <end position="153"/>
    </location>
</feature>
<accession>A0ABV9R4L2</accession>
<evidence type="ECO:0000313" key="4">
    <source>
        <dbReference type="Proteomes" id="UP001595960"/>
    </source>
</evidence>
<protein>
    <recommendedName>
        <fullName evidence="5">Secreted protein</fullName>
    </recommendedName>
</protein>
<feature type="signal peptide" evidence="2">
    <location>
        <begin position="1"/>
        <end position="22"/>
    </location>
</feature>
<gene>
    <name evidence="3" type="ORF">ACFPER_06880</name>
</gene>
<keyword evidence="4" id="KW-1185">Reference proteome</keyword>
<dbReference type="PROSITE" id="PS51257">
    <property type="entry name" value="PROKAR_LIPOPROTEIN"/>
    <property type="match status" value="1"/>
</dbReference>
<evidence type="ECO:0000256" key="2">
    <source>
        <dbReference type="SAM" id="SignalP"/>
    </source>
</evidence>
<organism evidence="3 4">
    <name type="scientific">Agromyces aurantiacus</name>
    <dbReference type="NCBI Taxonomy" id="165814"/>
    <lineage>
        <taxon>Bacteria</taxon>
        <taxon>Bacillati</taxon>
        <taxon>Actinomycetota</taxon>
        <taxon>Actinomycetes</taxon>
        <taxon>Micrococcales</taxon>
        <taxon>Microbacteriaceae</taxon>
        <taxon>Agromyces</taxon>
    </lineage>
</organism>
<dbReference type="Proteomes" id="UP001595960">
    <property type="component" value="Unassembled WGS sequence"/>
</dbReference>
<name>A0ABV9R4L2_9MICO</name>
<dbReference type="RefSeq" id="WP_204391622.1">
    <property type="nucleotide sequence ID" value="NZ_JAFBBW010000001.1"/>
</dbReference>
<evidence type="ECO:0008006" key="5">
    <source>
        <dbReference type="Google" id="ProtNLM"/>
    </source>
</evidence>
<comment type="caution">
    <text evidence="3">The sequence shown here is derived from an EMBL/GenBank/DDBJ whole genome shotgun (WGS) entry which is preliminary data.</text>
</comment>
<feature type="region of interest" description="Disordered" evidence="1">
    <location>
        <begin position="127"/>
        <end position="153"/>
    </location>
</feature>
<keyword evidence="2" id="KW-0732">Signal</keyword>
<evidence type="ECO:0000313" key="3">
    <source>
        <dbReference type="EMBL" id="MFC4828504.1"/>
    </source>
</evidence>